<keyword evidence="1" id="KW-0862">Zinc</keyword>
<gene>
    <name evidence="3" type="ORF">GCM10009862_06510</name>
</gene>
<feature type="signal peptide" evidence="2">
    <location>
        <begin position="1"/>
        <end position="24"/>
    </location>
</feature>
<dbReference type="PROSITE" id="PS51257">
    <property type="entry name" value="PROKAR_LIPOPROTEIN"/>
    <property type="match status" value="1"/>
</dbReference>
<dbReference type="InterPro" id="IPR003737">
    <property type="entry name" value="GlcNAc_PI_deacetylase-related"/>
</dbReference>
<dbReference type="Pfam" id="PF02585">
    <property type="entry name" value="PIG-L"/>
    <property type="match status" value="1"/>
</dbReference>
<name>A0ABN3PBJ7_9MICO</name>
<sequence length="389" mass="40544">MVRWRVLSAAAVMVAALGIGGCTASGQQPPAPTSENTSPAAPPNTLAADDVQSIVDRCSAGLGIDATALGAQIAAAPQPAAEAALFFASSDQCADIPSALGRTDVTSFTSPLSFIEQPCAGRTVVSFWAHYDDDLIFGNPVIDDELGSGACVRTFFFTYSDAGEGESTYASEREKGIRAAYDAMLGRSGEWIDRSVTLVSGMTVTMTRPSDDDRVSLLFLRLPDGGLSGATFIYTGQQTLEKLLSGALPSLRTIDAGRSVSVATLEKSIAEILAGYAPDRVLTHLPKQAPDSAGDHPDHSSVGTLVSRAVDAGAAPSAQVEYAVGYPSAERPANIAATELERKASLFAVYAAHDPVIGCSSAQTCLARAHFGDWLQREYLVPKGDPALG</sequence>
<evidence type="ECO:0008006" key="5">
    <source>
        <dbReference type="Google" id="ProtNLM"/>
    </source>
</evidence>
<keyword evidence="2" id="KW-0732">Signal</keyword>
<dbReference type="Gene3D" id="3.40.50.10320">
    <property type="entry name" value="LmbE-like"/>
    <property type="match status" value="1"/>
</dbReference>
<reference evidence="3 4" key="1">
    <citation type="journal article" date="2019" name="Int. J. Syst. Evol. Microbiol.">
        <title>The Global Catalogue of Microorganisms (GCM) 10K type strain sequencing project: providing services to taxonomists for standard genome sequencing and annotation.</title>
        <authorList>
            <consortium name="The Broad Institute Genomics Platform"/>
            <consortium name="The Broad Institute Genome Sequencing Center for Infectious Disease"/>
            <person name="Wu L."/>
            <person name="Ma J."/>
        </authorList>
    </citation>
    <scope>NUCLEOTIDE SEQUENCE [LARGE SCALE GENOMIC DNA]</scope>
    <source>
        <strain evidence="3 4">JCM 16365</strain>
    </source>
</reference>
<evidence type="ECO:0000313" key="4">
    <source>
        <dbReference type="Proteomes" id="UP001500274"/>
    </source>
</evidence>
<keyword evidence="4" id="KW-1185">Reference proteome</keyword>
<evidence type="ECO:0000256" key="2">
    <source>
        <dbReference type="SAM" id="SignalP"/>
    </source>
</evidence>
<dbReference type="EMBL" id="BAAARI010000003">
    <property type="protein sequence ID" value="GAA2570419.1"/>
    <property type="molecule type" value="Genomic_DNA"/>
</dbReference>
<evidence type="ECO:0000256" key="1">
    <source>
        <dbReference type="ARBA" id="ARBA00022833"/>
    </source>
</evidence>
<dbReference type="InterPro" id="IPR024078">
    <property type="entry name" value="LmbE-like_dom_sf"/>
</dbReference>
<organism evidence="3 4">
    <name type="scientific">Microbacterium binotii</name>
    <dbReference type="NCBI Taxonomy" id="462710"/>
    <lineage>
        <taxon>Bacteria</taxon>
        <taxon>Bacillati</taxon>
        <taxon>Actinomycetota</taxon>
        <taxon>Actinomycetes</taxon>
        <taxon>Micrococcales</taxon>
        <taxon>Microbacteriaceae</taxon>
        <taxon>Microbacterium</taxon>
    </lineage>
</organism>
<dbReference type="Proteomes" id="UP001500274">
    <property type="component" value="Unassembled WGS sequence"/>
</dbReference>
<protein>
    <recommendedName>
        <fullName evidence="5">GlcNAc-PI de-N-acetylase</fullName>
    </recommendedName>
</protein>
<accession>A0ABN3PBJ7</accession>
<dbReference type="SUPFAM" id="SSF102588">
    <property type="entry name" value="LmbE-like"/>
    <property type="match status" value="1"/>
</dbReference>
<evidence type="ECO:0000313" key="3">
    <source>
        <dbReference type="EMBL" id="GAA2570419.1"/>
    </source>
</evidence>
<proteinExistence type="predicted"/>
<comment type="caution">
    <text evidence="3">The sequence shown here is derived from an EMBL/GenBank/DDBJ whole genome shotgun (WGS) entry which is preliminary data.</text>
</comment>
<feature type="chain" id="PRO_5047281832" description="GlcNAc-PI de-N-acetylase" evidence="2">
    <location>
        <begin position="25"/>
        <end position="389"/>
    </location>
</feature>